<dbReference type="Gene3D" id="1.25.40.540">
    <property type="entry name" value="TAP42-like family"/>
    <property type="match status" value="1"/>
</dbReference>
<keyword evidence="3" id="KW-1185">Reference proteome</keyword>
<feature type="region of interest" description="Disordered" evidence="1">
    <location>
        <begin position="338"/>
        <end position="397"/>
    </location>
</feature>
<reference evidence="2" key="1">
    <citation type="submission" date="2023-03" db="EMBL/GenBank/DDBJ databases">
        <title>Mating type loci evolution in Malassezia.</title>
        <authorList>
            <person name="Coelho M.A."/>
        </authorList>
    </citation>
    <scope>NUCLEOTIDE SEQUENCE</scope>
    <source>
        <strain evidence="2">CBS 12830</strain>
    </source>
</reference>
<organism evidence="2 3">
    <name type="scientific">Malassezia equina</name>
    <dbReference type="NCBI Taxonomy" id="1381935"/>
    <lineage>
        <taxon>Eukaryota</taxon>
        <taxon>Fungi</taxon>
        <taxon>Dikarya</taxon>
        <taxon>Basidiomycota</taxon>
        <taxon>Ustilaginomycotina</taxon>
        <taxon>Malasseziomycetes</taxon>
        <taxon>Malasseziales</taxon>
        <taxon>Malasseziaceae</taxon>
        <taxon>Malassezia</taxon>
    </lineage>
</organism>
<name>A0AAF0EE81_9BASI</name>
<evidence type="ECO:0000313" key="2">
    <source>
        <dbReference type="EMBL" id="WFD23953.1"/>
    </source>
</evidence>
<dbReference type="InterPro" id="IPR038511">
    <property type="entry name" value="TAP42/TAP46-like_sf"/>
</dbReference>
<dbReference type="InterPro" id="IPR007304">
    <property type="entry name" value="TAP46-like"/>
</dbReference>
<proteinExistence type="predicted"/>
<dbReference type="PANTHER" id="PTHR10933">
    <property type="entry name" value="IMMUNOGLOBULIN-BINDING PROTEIN 1"/>
    <property type="match status" value="1"/>
</dbReference>
<dbReference type="GO" id="GO:0005829">
    <property type="term" value="C:cytosol"/>
    <property type="evidence" value="ECO:0007669"/>
    <property type="project" value="TreeGrafter"/>
</dbReference>
<gene>
    <name evidence="2" type="primary">TAP42</name>
    <name evidence="2" type="ORF">MEQU1_002648</name>
</gene>
<dbReference type="EMBL" id="CP119904">
    <property type="protein sequence ID" value="WFD23953.1"/>
    <property type="molecule type" value="Genomic_DNA"/>
</dbReference>
<evidence type="ECO:0000313" key="3">
    <source>
        <dbReference type="Proteomes" id="UP001214415"/>
    </source>
</evidence>
<dbReference type="GO" id="GO:0051721">
    <property type="term" value="F:protein phosphatase 2A binding"/>
    <property type="evidence" value="ECO:0007669"/>
    <property type="project" value="TreeGrafter"/>
</dbReference>
<dbReference type="GO" id="GO:0009966">
    <property type="term" value="P:regulation of signal transduction"/>
    <property type="evidence" value="ECO:0007669"/>
    <property type="project" value="InterPro"/>
</dbReference>
<feature type="compositionally biased region" description="Basic and acidic residues" evidence="1">
    <location>
        <begin position="338"/>
        <end position="353"/>
    </location>
</feature>
<accession>A0AAF0EE81</accession>
<protein>
    <submittedName>
        <fullName evidence="2">Type 2A phosphatase-associated protein 42</fullName>
    </submittedName>
</protein>
<feature type="compositionally biased region" description="Basic and acidic residues" evidence="1">
    <location>
        <begin position="381"/>
        <end position="390"/>
    </location>
</feature>
<sequence>MTATMRSEAYEGGASSLTAELDTAFRLAAEAGPKSDKGARAMGLLGQVAHAADALGIISVNDRLDEISTPSLRVLLIPSMQSYLENASVISENEDRMRARKNHVQASIGAARLFFTVMRRYEVLPMAVRALLQPHMQPDGAEAMVRNQAERRMVKIQSHKLERAVQQQLDAFRQASRAKTRANASAPSDVFFDLLVVPGAEEGEEESDEVRAMDGDVPPVRTLRAYLLGLCVLHALRSASLLDSAQQEWELLEHMPPPASDPSPTEAKDDTWRLDSHWFSKTSGPLLSETGKPLRPFVITPAADKRAQMQAAVFRPSHRLPTMSIDEYLAEEERRGNIIPRGHGEEPTPREQRTTTAEMDGTRDAEEAEEEARQEAIYWDTYKEQHRRGEGNTMNRG</sequence>
<dbReference type="PANTHER" id="PTHR10933:SF9">
    <property type="entry name" value="IMMUNOGLOBULIN-BINDING PROTEIN 1"/>
    <property type="match status" value="1"/>
</dbReference>
<dbReference type="Proteomes" id="UP001214415">
    <property type="component" value="Chromosome 5"/>
</dbReference>
<dbReference type="GO" id="GO:0035303">
    <property type="term" value="P:regulation of dephosphorylation"/>
    <property type="evidence" value="ECO:0007669"/>
    <property type="project" value="TreeGrafter"/>
</dbReference>
<dbReference type="AlphaFoldDB" id="A0AAF0EE81"/>
<dbReference type="Pfam" id="PF04177">
    <property type="entry name" value="TAP42"/>
    <property type="match status" value="1"/>
</dbReference>
<evidence type="ECO:0000256" key="1">
    <source>
        <dbReference type="SAM" id="MobiDB-lite"/>
    </source>
</evidence>